<accession>A0A2D4MW01</accession>
<dbReference type="AlphaFoldDB" id="A0A2D4MW01"/>
<protein>
    <submittedName>
        <fullName evidence="2">Uncharacterized protein</fullName>
    </submittedName>
</protein>
<dbReference type="EMBL" id="IACM01123784">
    <property type="protein sequence ID" value="LAB37597.1"/>
    <property type="molecule type" value="Transcribed_RNA"/>
</dbReference>
<proteinExistence type="predicted"/>
<feature type="region of interest" description="Disordered" evidence="1">
    <location>
        <begin position="1"/>
        <end position="20"/>
    </location>
</feature>
<organism evidence="2">
    <name type="scientific">Micrurus spixii</name>
    <name type="common">Amazon coral snake</name>
    <dbReference type="NCBI Taxonomy" id="129469"/>
    <lineage>
        <taxon>Eukaryota</taxon>
        <taxon>Metazoa</taxon>
        <taxon>Chordata</taxon>
        <taxon>Craniata</taxon>
        <taxon>Vertebrata</taxon>
        <taxon>Euteleostomi</taxon>
        <taxon>Lepidosauria</taxon>
        <taxon>Squamata</taxon>
        <taxon>Bifurcata</taxon>
        <taxon>Unidentata</taxon>
        <taxon>Episquamata</taxon>
        <taxon>Toxicofera</taxon>
        <taxon>Serpentes</taxon>
        <taxon>Colubroidea</taxon>
        <taxon>Elapidae</taxon>
        <taxon>Elapinae</taxon>
        <taxon>Micrurus</taxon>
    </lineage>
</organism>
<evidence type="ECO:0000256" key="1">
    <source>
        <dbReference type="SAM" id="MobiDB-lite"/>
    </source>
</evidence>
<reference evidence="2" key="2">
    <citation type="submission" date="2017-11" db="EMBL/GenBank/DDBJ databases">
        <title>Coralsnake Venomics: Analyses of Venom Gland Transcriptomes and Proteomes of Six Brazilian Taxa.</title>
        <authorList>
            <person name="Aird S.D."/>
            <person name="Jorge da Silva N."/>
            <person name="Qiu L."/>
            <person name="Villar-Briones A."/>
            <person name="Aparecida-Saddi V."/>
            <person name="Campos-Telles M.P."/>
            <person name="Grau M."/>
            <person name="Mikheyev A.S."/>
        </authorList>
    </citation>
    <scope>NUCLEOTIDE SEQUENCE</scope>
    <source>
        <tissue evidence="2">Venom_gland</tissue>
    </source>
</reference>
<reference evidence="2" key="1">
    <citation type="submission" date="2017-07" db="EMBL/GenBank/DDBJ databases">
        <authorList>
            <person name="Mikheyev A."/>
            <person name="Grau M."/>
        </authorList>
    </citation>
    <scope>NUCLEOTIDE SEQUENCE</scope>
    <source>
        <tissue evidence="2">Venom_gland</tissue>
    </source>
</reference>
<name>A0A2D4MW01_9SAUR</name>
<sequence>MSSAFQGGPQGNQKKKKNQDCRIEKVELELHDDDYLFEAGFFFLPFLEETPACFLPTYLSFYLNYKPPICITNGHCMVYKRISITHPQFISFLKNSSTSPKL</sequence>
<evidence type="ECO:0000313" key="2">
    <source>
        <dbReference type="EMBL" id="LAB37597.1"/>
    </source>
</evidence>